<feature type="signal peptide" evidence="1">
    <location>
        <begin position="1"/>
        <end position="27"/>
    </location>
</feature>
<dbReference type="Proteomes" id="UP000030758">
    <property type="component" value="Unassembled WGS sequence"/>
</dbReference>
<keyword evidence="1" id="KW-0732">Signal</keyword>
<dbReference type="AlphaFoldDB" id="A0A085NTL1"/>
<protein>
    <recommendedName>
        <fullName evidence="5">UPAR/Ly6 domain-containing protein</fullName>
    </recommendedName>
</protein>
<proteinExistence type="predicted"/>
<evidence type="ECO:0000313" key="3">
    <source>
        <dbReference type="EMBL" id="KFD72807.1"/>
    </source>
</evidence>
<gene>
    <name evidence="2" type="ORF">M513_11952</name>
    <name evidence="3" type="ORF">M514_11952</name>
</gene>
<sequence>MLPRNYSSYSLALFIYFAFARTQDALALLCYTCRGLCYQNSKCNCYTGMCEGDYCFSIGEYTESGSMSVEKGCARKPTMTSVGCEYQGKPTRLLCLCNGTNFCNENPLSGGSGSNSHAVSCYDCQSGSYDCSKQCRGDYCLLDTMTKEQSCGYGLPILPFHYQNNELLPPLIDSSDQSITCASIAFGDSRQQFICACNGSYCNNRMTAREDPWTRIGKRYVTCYKCQSVTDGYGQSACSNGTCIGEFCVLKVRNSNWPKSVYVHTAGCLNSSRSALVTTGCNQRWVLDAKEEIDCACRTDLCNADLSSASRSHAEKMTNTHLALLFIVVPLVLAYFTE</sequence>
<evidence type="ECO:0008006" key="5">
    <source>
        <dbReference type="Google" id="ProtNLM"/>
    </source>
</evidence>
<keyword evidence="4" id="KW-1185">Reference proteome</keyword>
<name>A0A085NTL1_9BILA</name>
<reference evidence="3 4" key="1">
    <citation type="journal article" date="2014" name="Nat. Genet.">
        <title>Genome and transcriptome of the porcine whipworm Trichuris suis.</title>
        <authorList>
            <person name="Jex A.R."/>
            <person name="Nejsum P."/>
            <person name="Schwarz E.M."/>
            <person name="Hu L."/>
            <person name="Young N.D."/>
            <person name="Hall R.S."/>
            <person name="Korhonen P.K."/>
            <person name="Liao S."/>
            <person name="Thamsborg S."/>
            <person name="Xia J."/>
            <person name="Xu P."/>
            <person name="Wang S."/>
            <person name="Scheerlinck J.P."/>
            <person name="Hofmann A."/>
            <person name="Sternberg P.W."/>
            <person name="Wang J."/>
            <person name="Gasser R.B."/>
        </authorList>
    </citation>
    <scope>NUCLEOTIDE SEQUENCE [LARGE SCALE GENOMIC DNA]</scope>
    <source>
        <strain evidence="3">DCEP-RM93F</strain>
        <strain evidence="2">DCEP-RM93M</strain>
    </source>
</reference>
<dbReference type="EMBL" id="KL363337">
    <property type="protein sequence ID" value="KFD47183.1"/>
    <property type="molecule type" value="Genomic_DNA"/>
</dbReference>
<evidence type="ECO:0000313" key="2">
    <source>
        <dbReference type="EMBL" id="KFD47183.1"/>
    </source>
</evidence>
<dbReference type="PANTHER" id="PTHR37433:SF6">
    <property type="entry name" value="ACTIVIN_RECP DOMAIN-CONTAINING PROTEIN"/>
    <property type="match status" value="1"/>
</dbReference>
<accession>A0A085NTL1</accession>
<dbReference type="Proteomes" id="UP000030764">
    <property type="component" value="Unassembled WGS sequence"/>
</dbReference>
<dbReference type="PANTHER" id="PTHR37433">
    <property type="entry name" value="PROTEIN CBG25136-RELATED"/>
    <property type="match status" value="1"/>
</dbReference>
<feature type="chain" id="PRO_5007379669" description="UPAR/Ly6 domain-containing protein" evidence="1">
    <location>
        <begin position="28"/>
        <end position="338"/>
    </location>
</feature>
<organism evidence="3">
    <name type="scientific">Trichuris suis</name>
    <name type="common">pig whipworm</name>
    <dbReference type="NCBI Taxonomy" id="68888"/>
    <lineage>
        <taxon>Eukaryota</taxon>
        <taxon>Metazoa</taxon>
        <taxon>Ecdysozoa</taxon>
        <taxon>Nematoda</taxon>
        <taxon>Enoplea</taxon>
        <taxon>Dorylaimia</taxon>
        <taxon>Trichinellida</taxon>
        <taxon>Trichuridae</taxon>
        <taxon>Trichuris</taxon>
    </lineage>
</organism>
<evidence type="ECO:0000313" key="4">
    <source>
        <dbReference type="Proteomes" id="UP000030764"/>
    </source>
</evidence>
<dbReference type="EMBL" id="KL367476">
    <property type="protein sequence ID" value="KFD72807.1"/>
    <property type="molecule type" value="Genomic_DNA"/>
</dbReference>
<evidence type="ECO:0000256" key="1">
    <source>
        <dbReference type="SAM" id="SignalP"/>
    </source>
</evidence>